<evidence type="ECO:0000256" key="2">
    <source>
        <dbReference type="ARBA" id="ARBA00022656"/>
    </source>
</evidence>
<protein>
    <submittedName>
        <fullName evidence="6">VENN motif pre-toxin domain-containing protein</fullName>
    </submittedName>
</protein>
<feature type="domain" description="VENN motif-containing" evidence="5">
    <location>
        <begin position="8"/>
        <end position="57"/>
    </location>
</feature>
<accession>A0A949Q7V3</accession>
<keyword evidence="7" id="KW-1185">Reference proteome</keyword>
<evidence type="ECO:0000256" key="1">
    <source>
        <dbReference type="ARBA" id="ARBA00004219"/>
    </source>
</evidence>
<sequence length="261" mass="26048">MYPGVPKDKLTEEQKQTISALGTLAAGLVGGIAGDSTADAVAGAQAGKTSLENNTLNLGKGFSDYGQAQTSLGTTLIQSGASSEDVAAALDKATKGDLPDGVNITKVIVDGYVDGALITGAWYIGPAATAGKVVSGAIIAEIANGTYQWFDLSQPGNENKSWDYKGSISAGVTGALAPGRGIWTNLAITQGGAIFTDGLDKGSLTGSGAGWLFGTTVGLIAPPVFDPVLGAGSAPVGDIIGAIGGEFISNAVKDGINEKEK</sequence>
<evidence type="ECO:0000313" key="6">
    <source>
        <dbReference type="EMBL" id="MBV5097602.1"/>
    </source>
</evidence>
<keyword evidence="2" id="KW-0800">Toxin</keyword>
<dbReference type="EMBL" id="JAGFEW010000077">
    <property type="protein sequence ID" value="MBV5097602.1"/>
    <property type="molecule type" value="Genomic_DNA"/>
</dbReference>
<organism evidence="6 7">
    <name type="scientific">Tenebrionicola larvae</name>
    <dbReference type="NCBI Taxonomy" id="2815733"/>
    <lineage>
        <taxon>Bacteria</taxon>
        <taxon>Pseudomonadati</taxon>
        <taxon>Pseudomonadota</taxon>
        <taxon>Gammaproteobacteria</taxon>
        <taxon>Enterobacterales</taxon>
        <taxon>Enterobacteriaceae</taxon>
        <taxon>Tenebrionibacter/Tenebrionicola group</taxon>
        <taxon>Tenebrionicola</taxon>
    </lineage>
</organism>
<dbReference type="GO" id="GO:0090729">
    <property type="term" value="F:toxin activity"/>
    <property type="evidence" value="ECO:0007669"/>
    <property type="project" value="UniProtKB-KW"/>
</dbReference>
<proteinExistence type="predicted"/>
<evidence type="ECO:0000259" key="5">
    <source>
        <dbReference type="Pfam" id="PF04829"/>
    </source>
</evidence>
<evidence type="ECO:0000256" key="4">
    <source>
        <dbReference type="ARBA" id="ARBA00023026"/>
    </source>
</evidence>
<gene>
    <name evidence="6" type="ORF">JZ788_18320</name>
</gene>
<dbReference type="AlphaFoldDB" id="A0A949Q7V3"/>
<dbReference type="Proteomes" id="UP000746420">
    <property type="component" value="Unassembled WGS sequence"/>
</dbReference>
<comment type="subcellular location">
    <subcellularLocation>
        <location evidence="1">Target cell</location>
        <location evidence="1">Target cell cytoplasm</location>
    </subcellularLocation>
</comment>
<dbReference type="Pfam" id="PF04829">
    <property type="entry name" value="PT-VENN"/>
    <property type="match status" value="1"/>
</dbReference>
<name>A0A949Q7V3_9ENTR</name>
<evidence type="ECO:0000313" key="7">
    <source>
        <dbReference type="Proteomes" id="UP000746420"/>
    </source>
</evidence>
<keyword evidence="4" id="KW-0843">Virulence</keyword>
<evidence type="ECO:0000256" key="3">
    <source>
        <dbReference type="ARBA" id="ARBA00022913"/>
    </source>
</evidence>
<keyword evidence="3" id="KW-1266">Target cell cytoplasm</keyword>
<dbReference type="InterPro" id="IPR006914">
    <property type="entry name" value="VENN_dom"/>
</dbReference>
<reference evidence="6 7" key="1">
    <citation type="submission" date="2021-03" db="EMBL/GenBank/DDBJ databases">
        <title>Tenobrionicola molitorae gen. nov., sp. nov. and Tenobrionicola larvae sp. nov., isolated from larvae of the mealworm Tenobrio molitor L., a proposal to transfer Erwinia teleogrylli Liu et al. 2016 to a new genus Entomohabitans as Entomohabitans teleogrylli comb. nov.</title>
        <authorList>
            <person name="Lee S.D."/>
            <person name="Yang H.L."/>
            <person name="Kim I.S."/>
        </authorList>
    </citation>
    <scope>NUCLEOTIDE SEQUENCE [LARGE SCALE GENOMIC DNA]</scope>
    <source>
        <strain evidence="6 7">YMB-R21</strain>
    </source>
</reference>
<comment type="caution">
    <text evidence="6">The sequence shown here is derived from an EMBL/GenBank/DDBJ whole genome shotgun (WGS) entry which is preliminary data.</text>
</comment>